<dbReference type="HOGENOM" id="CLU_1209964_0_0_1"/>
<name>W4KFA4_HETIT</name>
<dbReference type="AlphaFoldDB" id="W4KFA4"/>
<dbReference type="InParanoid" id="W4KFA4"/>
<proteinExistence type="predicted"/>
<protein>
    <submittedName>
        <fullName evidence="2">Uncharacterized protein</fullName>
    </submittedName>
</protein>
<evidence type="ECO:0000313" key="3">
    <source>
        <dbReference type="Proteomes" id="UP000030671"/>
    </source>
</evidence>
<dbReference type="EMBL" id="KI925456">
    <property type="protein sequence ID" value="ETW83990.1"/>
    <property type="molecule type" value="Genomic_DNA"/>
</dbReference>
<feature type="compositionally biased region" description="Basic and acidic residues" evidence="1">
    <location>
        <begin position="68"/>
        <end position="77"/>
    </location>
</feature>
<organism evidence="2 3">
    <name type="scientific">Heterobasidion irregulare (strain TC 32-1)</name>
    <dbReference type="NCBI Taxonomy" id="747525"/>
    <lineage>
        <taxon>Eukaryota</taxon>
        <taxon>Fungi</taxon>
        <taxon>Dikarya</taxon>
        <taxon>Basidiomycota</taxon>
        <taxon>Agaricomycotina</taxon>
        <taxon>Agaricomycetes</taxon>
        <taxon>Russulales</taxon>
        <taxon>Bondarzewiaceae</taxon>
        <taxon>Heterobasidion</taxon>
        <taxon>Heterobasidion annosum species complex</taxon>
    </lineage>
</organism>
<feature type="compositionally biased region" description="Low complexity" evidence="1">
    <location>
        <begin position="127"/>
        <end position="139"/>
    </location>
</feature>
<evidence type="ECO:0000256" key="1">
    <source>
        <dbReference type="SAM" id="MobiDB-lite"/>
    </source>
</evidence>
<dbReference type="GeneID" id="20667156"/>
<evidence type="ECO:0000313" key="2">
    <source>
        <dbReference type="EMBL" id="ETW83990.1"/>
    </source>
</evidence>
<dbReference type="Proteomes" id="UP000030671">
    <property type="component" value="Unassembled WGS sequence"/>
</dbReference>
<gene>
    <name evidence="2" type="ORF">HETIRDRAFT_146703</name>
</gene>
<feature type="compositionally biased region" description="Low complexity" evidence="1">
    <location>
        <begin position="183"/>
        <end position="194"/>
    </location>
</feature>
<feature type="compositionally biased region" description="Polar residues" evidence="1">
    <location>
        <begin position="209"/>
        <end position="229"/>
    </location>
</feature>
<dbReference type="KEGG" id="hir:HETIRDRAFT_146703"/>
<feature type="region of interest" description="Disordered" evidence="1">
    <location>
        <begin position="1"/>
        <end position="98"/>
    </location>
</feature>
<dbReference type="RefSeq" id="XP_009543712.1">
    <property type="nucleotide sequence ID" value="XM_009545417.1"/>
</dbReference>
<sequence length="229" mass="25167">MERRGRATYARPTYDDRRQSDQHAVYLNPARSHAGSSSIPRSDSASRSHTASPSPRAPSMYSNQSSSEDVRLREGRNSRRASMASESSPLPTYPSMPMIPVMPQYVMDMPLLPPAAPFMRQQHGQRPRSSNSPSPARGSLPNSHSSDRIHQPSPHLSAPQHGHHRHSSSDDYRRRDSSGSHGGPPSEGSGSSLGRPPPPRQQSLLLGPTTPSYFSQNRPSSYRRSTAIN</sequence>
<dbReference type="OrthoDB" id="3268641at2759"/>
<feature type="region of interest" description="Disordered" evidence="1">
    <location>
        <begin position="116"/>
        <end position="229"/>
    </location>
</feature>
<keyword evidence="3" id="KW-1185">Reference proteome</keyword>
<dbReference type="STRING" id="747525.W4KFA4"/>
<reference evidence="2 3" key="1">
    <citation type="journal article" date="2012" name="New Phytol.">
        <title>Insight into trade-off between wood decay and parasitism from the genome of a fungal forest pathogen.</title>
        <authorList>
            <person name="Olson A."/>
            <person name="Aerts A."/>
            <person name="Asiegbu F."/>
            <person name="Belbahri L."/>
            <person name="Bouzid O."/>
            <person name="Broberg A."/>
            <person name="Canback B."/>
            <person name="Coutinho P.M."/>
            <person name="Cullen D."/>
            <person name="Dalman K."/>
            <person name="Deflorio G."/>
            <person name="van Diepen L.T."/>
            <person name="Dunand C."/>
            <person name="Duplessis S."/>
            <person name="Durling M."/>
            <person name="Gonthier P."/>
            <person name="Grimwood J."/>
            <person name="Fossdal C.G."/>
            <person name="Hansson D."/>
            <person name="Henrissat B."/>
            <person name="Hietala A."/>
            <person name="Himmelstrand K."/>
            <person name="Hoffmeister D."/>
            <person name="Hogberg N."/>
            <person name="James T.Y."/>
            <person name="Karlsson M."/>
            <person name="Kohler A."/>
            <person name="Kues U."/>
            <person name="Lee Y.H."/>
            <person name="Lin Y.C."/>
            <person name="Lind M."/>
            <person name="Lindquist E."/>
            <person name="Lombard V."/>
            <person name="Lucas S."/>
            <person name="Lunden K."/>
            <person name="Morin E."/>
            <person name="Murat C."/>
            <person name="Park J."/>
            <person name="Raffaello T."/>
            <person name="Rouze P."/>
            <person name="Salamov A."/>
            <person name="Schmutz J."/>
            <person name="Solheim H."/>
            <person name="Stahlberg J."/>
            <person name="Velez H."/>
            <person name="de Vries R.P."/>
            <person name="Wiebenga A."/>
            <person name="Woodward S."/>
            <person name="Yakovlev I."/>
            <person name="Garbelotto M."/>
            <person name="Martin F."/>
            <person name="Grigoriev I.V."/>
            <person name="Stenlid J."/>
        </authorList>
    </citation>
    <scope>NUCLEOTIDE SEQUENCE [LARGE SCALE GENOMIC DNA]</scope>
    <source>
        <strain evidence="2 3">TC 32-1</strain>
    </source>
</reference>
<feature type="compositionally biased region" description="Basic and acidic residues" evidence="1">
    <location>
        <begin position="167"/>
        <end position="178"/>
    </location>
</feature>
<feature type="compositionally biased region" description="Low complexity" evidence="1">
    <location>
        <begin position="36"/>
        <end position="48"/>
    </location>
</feature>
<accession>W4KFA4</accession>